<comment type="caution">
    <text evidence="3">The sequence shown here is derived from an EMBL/GenBank/DDBJ whole genome shotgun (WGS) entry which is preliminary data.</text>
</comment>
<accession>A0A9D1HL80</accession>
<dbReference type="Pfam" id="PF00534">
    <property type="entry name" value="Glycos_transf_1"/>
    <property type="match status" value="1"/>
</dbReference>
<evidence type="ECO:0000313" key="3">
    <source>
        <dbReference type="EMBL" id="HIU12722.1"/>
    </source>
</evidence>
<evidence type="ECO:0000313" key="4">
    <source>
        <dbReference type="Proteomes" id="UP000824175"/>
    </source>
</evidence>
<gene>
    <name evidence="3" type="ORF">IAD15_01450</name>
</gene>
<dbReference type="EMBL" id="DVMJ01000008">
    <property type="protein sequence ID" value="HIU12722.1"/>
    <property type="molecule type" value="Genomic_DNA"/>
</dbReference>
<protein>
    <submittedName>
        <fullName evidence="3">Glycosyltransferase</fullName>
    </submittedName>
</protein>
<dbReference type="AlphaFoldDB" id="A0A9D1HL80"/>
<dbReference type="Gene3D" id="3.40.50.2000">
    <property type="entry name" value="Glycogen Phosphorylase B"/>
    <property type="match status" value="2"/>
</dbReference>
<dbReference type="PANTHER" id="PTHR45947">
    <property type="entry name" value="SULFOQUINOVOSYL TRANSFERASE SQD2"/>
    <property type="match status" value="1"/>
</dbReference>
<dbReference type="SUPFAM" id="SSF53756">
    <property type="entry name" value="UDP-Glycosyltransferase/glycogen phosphorylase"/>
    <property type="match status" value="1"/>
</dbReference>
<reference evidence="3" key="2">
    <citation type="journal article" date="2021" name="PeerJ">
        <title>Extensive microbial diversity within the chicken gut microbiome revealed by metagenomics and culture.</title>
        <authorList>
            <person name="Gilroy R."/>
            <person name="Ravi A."/>
            <person name="Getino M."/>
            <person name="Pursley I."/>
            <person name="Horton D.L."/>
            <person name="Alikhan N.F."/>
            <person name="Baker D."/>
            <person name="Gharbi K."/>
            <person name="Hall N."/>
            <person name="Watson M."/>
            <person name="Adriaenssens E.M."/>
            <person name="Foster-Nyarko E."/>
            <person name="Jarju S."/>
            <person name="Secka A."/>
            <person name="Antonio M."/>
            <person name="Oren A."/>
            <person name="Chaudhuri R.R."/>
            <person name="La Ragione R."/>
            <person name="Hildebrand F."/>
            <person name="Pallen M.J."/>
        </authorList>
    </citation>
    <scope>NUCLEOTIDE SEQUENCE</scope>
    <source>
        <strain evidence="3">CHK195-11698</strain>
    </source>
</reference>
<dbReference type="Pfam" id="PF13439">
    <property type="entry name" value="Glyco_transf_4"/>
    <property type="match status" value="1"/>
</dbReference>
<evidence type="ECO:0000259" key="2">
    <source>
        <dbReference type="Pfam" id="PF13439"/>
    </source>
</evidence>
<feature type="domain" description="Glycosyltransferase subfamily 4-like N-terminal" evidence="2">
    <location>
        <begin position="44"/>
        <end position="140"/>
    </location>
</feature>
<organism evidence="3 4">
    <name type="scientific">Candidatus Fimiplasma intestinipullorum</name>
    <dbReference type="NCBI Taxonomy" id="2840825"/>
    <lineage>
        <taxon>Bacteria</taxon>
        <taxon>Bacillati</taxon>
        <taxon>Bacillota</taxon>
        <taxon>Clostridia</taxon>
        <taxon>Eubacteriales</taxon>
        <taxon>Candidatus Fimiplasma</taxon>
    </lineage>
</organism>
<sequence>MKVKLYFENEKGIAKSGIGKALEHQMKALTLNHIDFSKDHDCKDYDVLHINTVFFGSMKEIKYAKKMNKPIVYHAHSTEEDFRDSFAFSNTIAPLWRKWLIYLYSMGDVIVTPTEYSKKLIEGYGIDKPVHAISNGIDVDIYTYDQTKVQAFRDYFQLRDDQKVVMSVGWLFERKGFDTFCAVAERLPDYTFIWFGDKNLSMPSGNIRKWIENKPENVILPGYISGDIILGAYMSSDVFFFPSREETEGIVVLEALAAKCKVLVRDIPVYEGWLFNGKNCYMANTEDEFAAKITQMVEGQLPDLSACGYQTAEARGFKAIGEQLAAVYQEAIERKDAEL</sequence>
<proteinExistence type="predicted"/>
<name>A0A9D1HL80_9FIRM</name>
<dbReference type="Proteomes" id="UP000824175">
    <property type="component" value="Unassembled WGS sequence"/>
</dbReference>
<reference evidence="3" key="1">
    <citation type="submission" date="2020-10" db="EMBL/GenBank/DDBJ databases">
        <authorList>
            <person name="Gilroy R."/>
        </authorList>
    </citation>
    <scope>NUCLEOTIDE SEQUENCE</scope>
    <source>
        <strain evidence="3">CHK195-11698</strain>
    </source>
</reference>
<evidence type="ECO:0000259" key="1">
    <source>
        <dbReference type="Pfam" id="PF00534"/>
    </source>
</evidence>
<dbReference type="InterPro" id="IPR028098">
    <property type="entry name" value="Glyco_trans_4-like_N"/>
</dbReference>
<dbReference type="InterPro" id="IPR050194">
    <property type="entry name" value="Glycosyltransferase_grp1"/>
</dbReference>
<dbReference type="InterPro" id="IPR001296">
    <property type="entry name" value="Glyco_trans_1"/>
</dbReference>
<dbReference type="PANTHER" id="PTHR45947:SF3">
    <property type="entry name" value="SULFOQUINOVOSYL TRANSFERASE SQD2"/>
    <property type="match status" value="1"/>
</dbReference>
<dbReference type="GO" id="GO:0016757">
    <property type="term" value="F:glycosyltransferase activity"/>
    <property type="evidence" value="ECO:0007669"/>
    <property type="project" value="InterPro"/>
</dbReference>
<feature type="domain" description="Glycosyl transferase family 1" evidence="1">
    <location>
        <begin position="154"/>
        <end position="309"/>
    </location>
</feature>